<keyword evidence="2" id="KW-1185">Reference proteome</keyword>
<dbReference type="Gene3D" id="3.30.450.40">
    <property type="match status" value="1"/>
</dbReference>
<dbReference type="RefSeq" id="WP_111332392.1">
    <property type="nucleotide sequence ID" value="NZ_CP030032.1"/>
</dbReference>
<dbReference type="AlphaFoldDB" id="A0A2Z4FHR6"/>
<dbReference type="OrthoDB" id="5505169at2"/>
<evidence type="ECO:0000313" key="1">
    <source>
        <dbReference type="EMBL" id="AWV88542.1"/>
    </source>
</evidence>
<proteinExistence type="predicted"/>
<dbReference type="SMART" id="SM00065">
    <property type="entry name" value="GAF"/>
    <property type="match status" value="1"/>
</dbReference>
<dbReference type="InterPro" id="IPR003018">
    <property type="entry name" value="GAF"/>
</dbReference>
<evidence type="ECO:0000313" key="2">
    <source>
        <dbReference type="Proteomes" id="UP000249799"/>
    </source>
</evidence>
<dbReference type="KEGG" id="bsed:DN745_03995"/>
<dbReference type="InterPro" id="IPR029016">
    <property type="entry name" value="GAF-like_dom_sf"/>
</dbReference>
<reference evidence="1 2" key="1">
    <citation type="submission" date="2018-06" db="EMBL/GenBank/DDBJ databases">
        <title>Lujinxingia sediminis gen. nov. sp. nov., a new facultative anaerobic member of the class Deltaproteobacteria, and proposal of Lujinxingaceae fam. nov.</title>
        <authorList>
            <person name="Guo L.-Y."/>
            <person name="Li C.-M."/>
            <person name="Wang S."/>
            <person name="Du Z.-J."/>
        </authorList>
    </citation>
    <scope>NUCLEOTIDE SEQUENCE [LARGE SCALE GENOMIC DNA]</scope>
    <source>
        <strain evidence="1 2">FA350</strain>
    </source>
</reference>
<sequence>MLYEVFIPSVEADGFDESITVDAENWMAALKSGLERTGEGSDIMRNLMCDIKDDNSIHVTDAVSRRVFVLRELEDDAESAADGGEEVETVMTPAVNADAAEAKAAEEAKRAAEAKAAEDAKRAAEAKAAEDAKRAAEAKAAEEAKRASEQKAAEEARLAAEAKAAEVAKRVAEAKAAEEAKRAAEAKAAEEAKRAAEAKAAEEAKLAAEAKAAKEAKLAAEQKAAEEQADKHIYEAEDKRIRIGSATHSALKKSDQPAARIVSESRTKSDVNRTVDFGRADEKVSESLIEDIFLEIQDIHEGDKSMQEVIDFVMDMAMEKIGAESGSVLFADVNGQELYFAAARGPKAADIMDFRVPMGMGIVGFCTREGVSLAISDAENDPRFYKEISESLGYDTHGLLCAPIQHEGRVYGAIEVMNKKASGGFSADETNALAYIGRQLAQYVHGEIMRNEKIS</sequence>
<dbReference type="Proteomes" id="UP000249799">
    <property type="component" value="Chromosome"/>
</dbReference>
<dbReference type="EMBL" id="CP030032">
    <property type="protein sequence ID" value="AWV88542.1"/>
    <property type="molecule type" value="Genomic_DNA"/>
</dbReference>
<dbReference type="Pfam" id="PF13185">
    <property type="entry name" value="GAF_2"/>
    <property type="match status" value="1"/>
</dbReference>
<gene>
    <name evidence="1" type="ORF">DN745_03995</name>
</gene>
<protein>
    <submittedName>
        <fullName evidence="1">Uncharacterized protein</fullName>
    </submittedName>
</protein>
<accession>A0A2Z4FHR6</accession>
<name>A0A2Z4FHR6_9DELT</name>
<organism evidence="1 2">
    <name type="scientific">Bradymonas sediminis</name>
    <dbReference type="NCBI Taxonomy" id="1548548"/>
    <lineage>
        <taxon>Bacteria</taxon>
        <taxon>Deltaproteobacteria</taxon>
        <taxon>Bradymonadales</taxon>
        <taxon>Bradymonadaceae</taxon>
        <taxon>Bradymonas</taxon>
    </lineage>
</organism>
<dbReference type="SUPFAM" id="SSF55781">
    <property type="entry name" value="GAF domain-like"/>
    <property type="match status" value="1"/>
</dbReference>